<feature type="transmembrane region" description="Helical" evidence="1">
    <location>
        <begin position="32"/>
        <end position="51"/>
    </location>
</feature>
<dbReference type="RefSeq" id="WP_160747579.1">
    <property type="nucleotide sequence ID" value="NZ_WTYK01000010.1"/>
</dbReference>
<keyword evidence="3" id="KW-1185">Reference proteome</keyword>
<dbReference type="Proteomes" id="UP000469159">
    <property type="component" value="Unassembled WGS sequence"/>
</dbReference>
<accession>A0A6I4UVR8</accession>
<keyword evidence="1" id="KW-1133">Transmembrane helix</keyword>
<organism evidence="2 3">
    <name type="scientific">Croceibacterium soli</name>
    <dbReference type="NCBI Taxonomy" id="1739690"/>
    <lineage>
        <taxon>Bacteria</taxon>
        <taxon>Pseudomonadati</taxon>
        <taxon>Pseudomonadota</taxon>
        <taxon>Alphaproteobacteria</taxon>
        <taxon>Sphingomonadales</taxon>
        <taxon>Erythrobacteraceae</taxon>
        <taxon>Croceibacterium</taxon>
    </lineage>
</organism>
<proteinExistence type="predicted"/>
<name>A0A6I4UVR8_9SPHN</name>
<evidence type="ECO:0000313" key="2">
    <source>
        <dbReference type="EMBL" id="MXP42718.1"/>
    </source>
</evidence>
<gene>
    <name evidence="2" type="ORF">GRI75_13815</name>
</gene>
<keyword evidence="1" id="KW-0812">Transmembrane</keyword>
<comment type="caution">
    <text evidence="2">The sequence shown here is derived from an EMBL/GenBank/DDBJ whole genome shotgun (WGS) entry which is preliminary data.</text>
</comment>
<keyword evidence="1" id="KW-0472">Membrane</keyword>
<sequence length="67" mass="7260">METVLSIVMLAALALIAGAFWLWRRQGAIKQVWLMLLLAGVMLINVAIWTIPDASGTAPMEHAAALE</sequence>
<dbReference type="AlphaFoldDB" id="A0A6I4UVR8"/>
<protein>
    <submittedName>
        <fullName evidence="2">Uncharacterized protein</fullName>
    </submittedName>
</protein>
<dbReference type="OrthoDB" id="7581964at2"/>
<evidence type="ECO:0000313" key="3">
    <source>
        <dbReference type="Proteomes" id="UP000469159"/>
    </source>
</evidence>
<dbReference type="EMBL" id="WTYK01000010">
    <property type="protein sequence ID" value="MXP42718.1"/>
    <property type="molecule type" value="Genomic_DNA"/>
</dbReference>
<reference evidence="2 3" key="1">
    <citation type="submission" date="2019-12" db="EMBL/GenBank/DDBJ databases">
        <title>Genomic-based taxomic classification of the family Erythrobacteraceae.</title>
        <authorList>
            <person name="Xu L."/>
        </authorList>
    </citation>
    <scope>NUCLEOTIDE SEQUENCE [LARGE SCALE GENOMIC DNA]</scope>
    <source>
        <strain evidence="2 3">MCCC 1K02066</strain>
    </source>
</reference>
<feature type="transmembrane region" description="Helical" evidence="1">
    <location>
        <begin position="6"/>
        <end position="23"/>
    </location>
</feature>
<evidence type="ECO:0000256" key="1">
    <source>
        <dbReference type="SAM" id="Phobius"/>
    </source>
</evidence>